<dbReference type="KEGG" id="bze:COCCADRAFT_113348"/>
<feature type="non-terminal residue" evidence="1">
    <location>
        <position position="1"/>
    </location>
</feature>
<gene>
    <name evidence="1" type="ORF">COCCADRAFT_113348</name>
</gene>
<dbReference type="GeneID" id="19144619"/>
<evidence type="ECO:0000313" key="2">
    <source>
        <dbReference type="Proteomes" id="UP000053841"/>
    </source>
</evidence>
<accession>W6XMR7</accession>
<protein>
    <submittedName>
        <fullName evidence="1">Uncharacterized protein</fullName>
    </submittedName>
</protein>
<sequence length="94" mass="10077">CNGLNALCLSSSSTVLSSVCPACSARYNESEGCVHVLNAEVCCNVLVNDLLPLFLILCFLTILECFEELRALASNHDKVSLYRASLCILDSCGS</sequence>
<dbReference type="RefSeq" id="XP_007718892.1">
    <property type="nucleotide sequence ID" value="XM_007720702.1"/>
</dbReference>
<dbReference type="Proteomes" id="UP000053841">
    <property type="component" value="Unassembled WGS sequence"/>
</dbReference>
<organism evidence="1 2">
    <name type="scientific">Cochliobolus carbonum (strain 26-R-13)</name>
    <name type="common">Maize leaf spot fungus</name>
    <name type="synonym">Bipolaris zeicola</name>
    <dbReference type="NCBI Taxonomy" id="930089"/>
    <lineage>
        <taxon>Eukaryota</taxon>
        <taxon>Fungi</taxon>
        <taxon>Dikarya</taxon>
        <taxon>Ascomycota</taxon>
        <taxon>Pezizomycotina</taxon>
        <taxon>Dothideomycetes</taxon>
        <taxon>Pleosporomycetidae</taxon>
        <taxon>Pleosporales</taxon>
        <taxon>Pleosporineae</taxon>
        <taxon>Pleosporaceae</taxon>
        <taxon>Bipolaris</taxon>
    </lineage>
</organism>
<name>W6XMR7_COCC2</name>
<reference evidence="1 2" key="1">
    <citation type="journal article" date="2013" name="PLoS Genet.">
        <title>Comparative genome structure, secondary metabolite, and effector coding capacity across Cochliobolus pathogens.</title>
        <authorList>
            <person name="Condon B.J."/>
            <person name="Leng Y."/>
            <person name="Wu D."/>
            <person name="Bushley K.E."/>
            <person name="Ohm R.A."/>
            <person name="Otillar R."/>
            <person name="Martin J."/>
            <person name="Schackwitz W."/>
            <person name="Grimwood J."/>
            <person name="MohdZainudin N."/>
            <person name="Xue C."/>
            <person name="Wang R."/>
            <person name="Manning V.A."/>
            <person name="Dhillon B."/>
            <person name="Tu Z.J."/>
            <person name="Steffenson B.J."/>
            <person name="Salamov A."/>
            <person name="Sun H."/>
            <person name="Lowry S."/>
            <person name="LaButti K."/>
            <person name="Han J."/>
            <person name="Copeland A."/>
            <person name="Lindquist E."/>
            <person name="Barry K."/>
            <person name="Schmutz J."/>
            <person name="Baker S.E."/>
            <person name="Ciuffetti L.M."/>
            <person name="Grigoriev I.V."/>
            <person name="Zhong S."/>
            <person name="Turgeon B.G."/>
        </authorList>
    </citation>
    <scope>NUCLEOTIDE SEQUENCE [LARGE SCALE GENOMIC DNA]</scope>
    <source>
        <strain evidence="1 2">26-R-13</strain>
    </source>
</reference>
<evidence type="ECO:0000313" key="1">
    <source>
        <dbReference type="EMBL" id="EUC26803.1"/>
    </source>
</evidence>
<dbReference type="AlphaFoldDB" id="W6XMR7"/>
<proteinExistence type="predicted"/>
<keyword evidence="2" id="KW-1185">Reference proteome</keyword>
<dbReference type="EMBL" id="KI965123">
    <property type="protein sequence ID" value="EUC26803.1"/>
    <property type="molecule type" value="Genomic_DNA"/>
</dbReference>
<dbReference type="HOGENOM" id="CLU_2391835_0_0_1"/>